<evidence type="ECO:0000256" key="3">
    <source>
        <dbReference type="ARBA" id="ARBA00022679"/>
    </source>
</evidence>
<dbReference type="GO" id="GO:0008360">
    <property type="term" value="P:regulation of cell shape"/>
    <property type="evidence" value="ECO:0007669"/>
    <property type="project" value="UniProtKB-UniRule"/>
</dbReference>
<dbReference type="EMBL" id="FOQT01000002">
    <property type="protein sequence ID" value="SFI07672.1"/>
    <property type="molecule type" value="Genomic_DNA"/>
</dbReference>
<dbReference type="CDD" id="cd16913">
    <property type="entry name" value="YkuD_like"/>
    <property type="match status" value="1"/>
</dbReference>
<evidence type="ECO:0000313" key="9">
    <source>
        <dbReference type="EMBL" id="SFI07672.1"/>
    </source>
</evidence>
<dbReference type="InterPro" id="IPR005490">
    <property type="entry name" value="LD_TPept_cat_dom"/>
</dbReference>
<dbReference type="GO" id="GO:0005576">
    <property type="term" value="C:extracellular region"/>
    <property type="evidence" value="ECO:0007669"/>
    <property type="project" value="TreeGrafter"/>
</dbReference>
<dbReference type="UniPathway" id="UPA00219"/>
<dbReference type="GO" id="GO:0071972">
    <property type="term" value="F:peptidoglycan L,D-transpeptidase activity"/>
    <property type="evidence" value="ECO:0007669"/>
    <property type="project" value="TreeGrafter"/>
</dbReference>
<comment type="pathway">
    <text evidence="1 7">Cell wall biogenesis; peptidoglycan biosynthesis.</text>
</comment>
<dbReference type="PANTHER" id="PTHR30582:SF2">
    <property type="entry name" value="L,D-TRANSPEPTIDASE YCIB-RELATED"/>
    <property type="match status" value="1"/>
</dbReference>
<dbReference type="SUPFAM" id="SSF141523">
    <property type="entry name" value="L,D-transpeptidase catalytic domain-like"/>
    <property type="match status" value="1"/>
</dbReference>
<gene>
    <name evidence="9" type="ORF">SAMN05443292_1224</name>
</gene>
<proteinExistence type="inferred from homology"/>
<feature type="active site" description="Proton donor/acceptor" evidence="7">
    <location>
        <position position="209"/>
    </location>
</feature>
<dbReference type="RefSeq" id="WP_090079260.1">
    <property type="nucleotide sequence ID" value="NZ_FOQT01000002.1"/>
</dbReference>
<dbReference type="PANTHER" id="PTHR30582">
    <property type="entry name" value="L,D-TRANSPEPTIDASE"/>
    <property type="match status" value="1"/>
</dbReference>
<evidence type="ECO:0000256" key="5">
    <source>
        <dbReference type="ARBA" id="ARBA00022984"/>
    </source>
</evidence>
<reference evidence="9 10" key="1">
    <citation type="submission" date="2016-10" db="EMBL/GenBank/DDBJ databases">
        <authorList>
            <person name="de Groot N.N."/>
        </authorList>
    </citation>
    <scope>NUCLEOTIDE SEQUENCE [LARGE SCALE GENOMIC DNA]</scope>
    <source>
        <strain evidence="9 10">DSM 26000</strain>
    </source>
</reference>
<keyword evidence="10" id="KW-1185">Reference proteome</keyword>
<evidence type="ECO:0000259" key="8">
    <source>
        <dbReference type="PROSITE" id="PS52029"/>
    </source>
</evidence>
<evidence type="ECO:0000256" key="7">
    <source>
        <dbReference type="PROSITE-ProRule" id="PRU01373"/>
    </source>
</evidence>
<evidence type="ECO:0000256" key="1">
    <source>
        <dbReference type="ARBA" id="ARBA00004752"/>
    </source>
</evidence>
<keyword evidence="4 7" id="KW-0133">Cell shape</keyword>
<keyword evidence="3" id="KW-0808">Transferase</keyword>
<evidence type="ECO:0000313" key="10">
    <source>
        <dbReference type="Proteomes" id="UP000198931"/>
    </source>
</evidence>
<keyword evidence="5 7" id="KW-0573">Peptidoglycan synthesis</keyword>
<dbReference type="Proteomes" id="UP000198931">
    <property type="component" value="Unassembled WGS sequence"/>
</dbReference>
<feature type="domain" description="L,D-TPase catalytic" evidence="8">
    <location>
        <begin position="136"/>
        <end position="257"/>
    </location>
</feature>
<dbReference type="STRING" id="1125876.SAMN05443292_1224"/>
<dbReference type="GO" id="GO:0016740">
    <property type="term" value="F:transferase activity"/>
    <property type="evidence" value="ECO:0007669"/>
    <property type="project" value="UniProtKB-KW"/>
</dbReference>
<dbReference type="InterPro" id="IPR038063">
    <property type="entry name" value="Transpep_catalytic_dom"/>
</dbReference>
<dbReference type="GO" id="GO:0071555">
    <property type="term" value="P:cell wall organization"/>
    <property type="evidence" value="ECO:0007669"/>
    <property type="project" value="UniProtKB-UniRule"/>
</dbReference>
<feature type="active site" description="Nucleophile" evidence="7">
    <location>
        <position position="222"/>
    </location>
</feature>
<dbReference type="InterPro" id="IPR050979">
    <property type="entry name" value="LD-transpeptidase"/>
</dbReference>
<dbReference type="OrthoDB" id="463216at2"/>
<dbReference type="Gene3D" id="2.40.440.10">
    <property type="entry name" value="L,D-transpeptidase catalytic domain-like"/>
    <property type="match status" value="1"/>
</dbReference>
<sequence length="311" mass="35508">MNFRSNKFLNIFALAFLFLLAIQCKKDIKKETSSNTSTPVEAAKQVRNINKEDSLSKSKIQYSSFIFPAKKKDSAMSAFKKQYSENERYTILALNRLDAKNSWRADTLIIPNKISDNFLDYSPFPVQIALLKDVKKFVYFSYPIQAFAVYENGELKKWGPTSMGKKAAKTATGLHFANWKSKIATSTVDSDWKLPFNVNIANQLGIGWHEYDLPGYPASHSCLRLLSKDAEWMYSFADQWILSEGKLKANGTPVIVNGDFNWGQQKPWRKLVQNSMANYLSETVMSKNIQPEIDKILAEQKNREEVVIAQK</sequence>
<evidence type="ECO:0000256" key="2">
    <source>
        <dbReference type="ARBA" id="ARBA00005992"/>
    </source>
</evidence>
<comment type="similarity">
    <text evidence="2">Belongs to the YkuD family.</text>
</comment>
<organism evidence="9 10">
    <name type="scientific">Halpernia frigidisoli</name>
    <dbReference type="NCBI Taxonomy" id="1125876"/>
    <lineage>
        <taxon>Bacteria</taxon>
        <taxon>Pseudomonadati</taxon>
        <taxon>Bacteroidota</taxon>
        <taxon>Flavobacteriia</taxon>
        <taxon>Flavobacteriales</taxon>
        <taxon>Weeksellaceae</taxon>
        <taxon>Chryseobacterium group</taxon>
        <taxon>Halpernia</taxon>
    </lineage>
</organism>
<dbReference type="AlphaFoldDB" id="A0A1I3F8Z5"/>
<evidence type="ECO:0000256" key="6">
    <source>
        <dbReference type="ARBA" id="ARBA00023316"/>
    </source>
</evidence>
<dbReference type="PROSITE" id="PS52029">
    <property type="entry name" value="LD_TPASE"/>
    <property type="match status" value="1"/>
</dbReference>
<evidence type="ECO:0000256" key="4">
    <source>
        <dbReference type="ARBA" id="ARBA00022960"/>
    </source>
</evidence>
<accession>A0A1I3F8Z5</accession>
<keyword evidence="6 7" id="KW-0961">Cell wall biogenesis/degradation</keyword>
<dbReference type="GO" id="GO:0018104">
    <property type="term" value="P:peptidoglycan-protein cross-linking"/>
    <property type="evidence" value="ECO:0007669"/>
    <property type="project" value="TreeGrafter"/>
</dbReference>
<protein>
    <submittedName>
        <fullName evidence="9">L,D-transpeptidase catalytic domain</fullName>
    </submittedName>
</protein>
<name>A0A1I3F8Z5_9FLAO</name>
<dbReference type="Pfam" id="PF03734">
    <property type="entry name" value="YkuD"/>
    <property type="match status" value="1"/>
</dbReference>